<dbReference type="SMART" id="SM00701">
    <property type="entry name" value="PGRP"/>
    <property type="match status" value="1"/>
</dbReference>
<dbReference type="Pfam" id="PF01510">
    <property type="entry name" value="Amidase_2"/>
    <property type="match status" value="1"/>
</dbReference>
<gene>
    <name evidence="4" type="ORF">C8P63_10961</name>
</gene>
<dbReference type="PROSITE" id="PS50194">
    <property type="entry name" value="FILAMIN_REPEAT"/>
    <property type="match status" value="1"/>
</dbReference>
<accession>A0A2T6BWG4</accession>
<dbReference type="GO" id="GO:0008745">
    <property type="term" value="F:N-acetylmuramoyl-L-alanine amidase activity"/>
    <property type="evidence" value="ECO:0007669"/>
    <property type="project" value="InterPro"/>
</dbReference>
<protein>
    <submittedName>
        <fullName evidence="4">N-acetylmuramoyl-L-alanine amidase</fullName>
    </submittedName>
</protein>
<name>A0A2T6BWG4_9BACL</name>
<keyword evidence="5" id="KW-1185">Reference proteome</keyword>
<sequence length="1213" mass="133912">MALPVVPASWAKPAKIKVMEKTIHHRSKSDFAKGKGKNLDIQSSGNKALLSMKTDGEEAEYTSPVIQSDMVFTDVGLHWTNTAKAAKNPHYHSAQFSLRTSKDGEKWTEWKEVHVSHQGPEHKQSEETLGDLVYGDHGKFIQYKITMKAHKGVKPRIRDIKLFLLNSEDGTKVEAKGKMTLAGFLSERAQAAIDRPNIVSRAEWGADESLRYVDGKEDWPREYDDHVNHLVFHHTDTPNDDPDPAARVRSIYYYHAKVNEWGDIGYNAVIGSDGKIYEGRKGKDGDVLTPGVVGAHAYGFNHYSFGVSMMGTYTDAQLPDHMHNALIDLLSYQADLHGIDPLGSTDYVRNYEYDESTGIPKEDPDVPNILDHRRVPRASTSCPGDMLDAEYERIRQEVADRLAAADGSTITLDNSDPDNVADGDWVTSTNVSGYYGSNYQANDSGWGIAPDTFTWNFNLPAAGKYRVYAYYTAAFDRATDAPYEIHTKNGVVTKEVNQQVNGSSWVELGTYEFNSGANKVVQTDDADGYVIADGLRLEKVEDAPEAQPATAIVDNTDSQYTTSSGSWPTSTNAPGYYGSNYQPNAAGSGGDTFTWKFTPPETGSYKVSVYYAAASDRASNAPFTILHGDGTATRRVDQRTNGGQWVDLGTYHFTQGTTGKVTLTDDADGYVIADAVKFERTSDVLISDNADSENEGIGTWKTSTNLKHYGSNYQYDYKGTGDHTFTWNLKIPETGTYRVYAQYQAYTDRASNAPYTIHHQSGTSTVKVDQRVNGSQWVDLGTYNFEQGTGSKVILSDNADGIVVADAIKLERVEQNTVISDNGDPGNEGIGAWKSSNNVAGFEGDDYQYDYKGTGDHTFTWNLNIPKAGYYKVYAKYMAYTDRATNAPYTIYHQDGQTVQRVNQRKNGSQWVELGTFRFEAGTGSKIVLSDKADGIVVADSVKLEPAPVTVTGDNTDSNVDSVGTWKTSNNISGYTGTSYQYNGPNNPGEGAWFAWNLNIPEAGSYDVYVKYMAYKDRASNAPYTIHHRDGQTTRRVDQRTGGSQWVYIGTYNFDQGTSKIVLSDDADGFVIADSVKLEKAPTTITSDNADTGNEGIGAWKVSNNISGYEGTNYQYDYKGTGDHTFTWNFDVKEAGSYKVYAKYMSYTDRATNAPYTIHHKDGQTTKRVDQRTGGSQWVYIGTYNFDTGTGKVVLSDDADGIVVADAIRLIKE</sequence>
<dbReference type="InterPro" id="IPR017868">
    <property type="entry name" value="Filamin/ABP280_repeat-like"/>
</dbReference>
<dbReference type="SUPFAM" id="SSF55846">
    <property type="entry name" value="N-acetylmuramoyl-L-alanine amidase-like"/>
    <property type="match status" value="1"/>
</dbReference>
<dbReference type="Proteomes" id="UP000244240">
    <property type="component" value="Unassembled WGS sequence"/>
</dbReference>
<dbReference type="InterPro" id="IPR036505">
    <property type="entry name" value="Amidase/PGRP_sf"/>
</dbReference>
<evidence type="ECO:0000259" key="3">
    <source>
        <dbReference type="SMART" id="SM00701"/>
    </source>
</evidence>
<proteinExistence type="inferred from homology"/>
<dbReference type="GO" id="GO:0008270">
    <property type="term" value="F:zinc ion binding"/>
    <property type="evidence" value="ECO:0007669"/>
    <property type="project" value="InterPro"/>
</dbReference>
<dbReference type="SMART" id="SM00644">
    <property type="entry name" value="Ami_2"/>
    <property type="match status" value="1"/>
</dbReference>
<dbReference type="OrthoDB" id="9812621at2"/>
<comment type="caution">
    <text evidence="4">The sequence shown here is derived from an EMBL/GenBank/DDBJ whole genome shotgun (WGS) entry which is preliminary data.</text>
</comment>
<dbReference type="PANTHER" id="PTHR11022">
    <property type="entry name" value="PEPTIDOGLYCAN RECOGNITION PROTEIN"/>
    <property type="match status" value="1"/>
</dbReference>
<dbReference type="Pfam" id="PF25275">
    <property type="entry name" value="Golvesin_C"/>
    <property type="match status" value="6"/>
</dbReference>
<comment type="similarity">
    <text evidence="1">Belongs to the N-acetylmuramoyl-L-alanine amidase 2 family.</text>
</comment>
<evidence type="ECO:0000256" key="1">
    <source>
        <dbReference type="ARBA" id="ARBA00007553"/>
    </source>
</evidence>
<dbReference type="CDD" id="cd14488">
    <property type="entry name" value="CBM6-CBM35-CBM36_like_2"/>
    <property type="match status" value="1"/>
</dbReference>
<dbReference type="GO" id="GO:0009253">
    <property type="term" value="P:peptidoglycan catabolic process"/>
    <property type="evidence" value="ECO:0007669"/>
    <property type="project" value="InterPro"/>
</dbReference>
<dbReference type="PANTHER" id="PTHR11022:SF41">
    <property type="entry name" value="PEPTIDOGLYCAN-RECOGNITION PROTEIN LC-RELATED"/>
    <property type="match status" value="1"/>
</dbReference>
<dbReference type="InterPro" id="IPR015510">
    <property type="entry name" value="PGRP"/>
</dbReference>
<reference evidence="4 5" key="1">
    <citation type="submission" date="2018-04" db="EMBL/GenBank/DDBJ databases">
        <title>Genomic Encyclopedia of Archaeal and Bacterial Type Strains, Phase II (KMG-II): from individual species to whole genera.</title>
        <authorList>
            <person name="Goeker M."/>
        </authorList>
    </citation>
    <scope>NUCLEOTIDE SEQUENCE [LARGE SCALE GENOMIC DNA]</scope>
    <source>
        <strain evidence="4 5">DSM 45787</strain>
    </source>
</reference>
<dbReference type="Gene3D" id="2.60.120.260">
    <property type="entry name" value="Galactose-binding domain-like"/>
    <property type="match status" value="5"/>
</dbReference>
<dbReference type="Gene3D" id="3.40.80.10">
    <property type="entry name" value="Peptidoglycan recognition protein-like"/>
    <property type="match status" value="1"/>
</dbReference>
<dbReference type="AlphaFoldDB" id="A0A2T6BWG4"/>
<evidence type="ECO:0000313" key="5">
    <source>
        <dbReference type="Proteomes" id="UP000244240"/>
    </source>
</evidence>
<dbReference type="CDD" id="cd06583">
    <property type="entry name" value="PGRP"/>
    <property type="match status" value="1"/>
</dbReference>
<feature type="domain" description="Peptidoglycan recognition protein family" evidence="3">
    <location>
        <begin position="196"/>
        <end position="352"/>
    </location>
</feature>
<dbReference type="EMBL" id="QBKR01000009">
    <property type="protein sequence ID" value="PTX60297.1"/>
    <property type="molecule type" value="Genomic_DNA"/>
</dbReference>
<dbReference type="InterPro" id="IPR002502">
    <property type="entry name" value="Amidase_domain"/>
</dbReference>
<evidence type="ECO:0000259" key="2">
    <source>
        <dbReference type="SMART" id="SM00644"/>
    </source>
</evidence>
<feature type="domain" description="N-acetylmuramoyl-L-alanine amidase" evidence="2">
    <location>
        <begin position="215"/>
        <end position="384"/>
    </location>
</feature>
<evidence type="ECO:0000313" key="4">
    <source>
        <dbReference type="EMBL" id="PTX60297.1"/>
    </source>
</evidence>
<dbReference type="InterPro" id="IPR006619">
    <property type="entry name" value="PGRP_domain_met/bac"/>
</dbReference>
<organism evidence="4 5">
    <name type="scientific">Melghirimyces profundicolus</name>
    <dbReference type="NCBI Taxonomy" id="1242148"/>
    <lineage>
        <taxon>Bacteria</taxon>
        <taxon>Bacillati</taxon>
        <taxon>Bacillota</taxon>
        <taxon>Bacilli</taxon>
        <taxon>Bacillales</taxon>
        <taxon>Thermoactinomycetaceae</taxon>
        <taxon>Melghirimyces</taxon>
    </lineage>
</organism>
<dbReference type="InterPro" id="IPR033803">
    <property type="entry name" value="CBD-like_Golvesin-Xly"/>
</dbReference>